<protein>
    <submittedName>
        <fullName evidence="1">Uncharacterized protein</fullName>
    </submittedName>
</protein>
<reference evidence="1" key="1">
    <citation type="submission" date="2021-02" db="EMBL/GenBank/DDBJ databases">
        <authorList>
            <person name="Dougan E. K."/>
            <person name="Rhodes N."/>
            <person name="Thang M."/>
            <person name="Chan C."/>
        </authorList>
    </citation>
    <scope>NUCLEOTIDE SEQUENCE</scope>
</reference>
<sequence>ALEAKHPRHLHSGIPPELKTTLDKLVHMSSEDVGAERTAQLRKWVGRAVELRDTEVALKERMPSHCSKVLKGKRLAVFKEMLEASGHGDETIVGDIAEGFKLSGPIPSSGVYRAKRTSATLSTSALRKAAHVLRRGIIHSTRGSGDRELDEATFAATSDELQRGWLFGPVSERDLPVDAIVTRRFGIRQGGKCRPIDNYLESGVNSTASSEDTITVHSADVIAAAMIYRAYKNLALHLESIPDAFLSIWNPHRACTEIYGQHVLPFGARASVHGFCRTSLSIWSIGVAIFLLHWGVFFDDFIGCETPVLSKLFELCADGLFMILGWTTAADKGSDFDTIAKVLGLKIDLSECKLGTIRFANTDNRRDELVATLTDILDAGAVAPCFQGRCITDRSCYTWHLYVDASNDNEKAGIGGILLSEAGSYIGHFSEYLDESAKGILNTSESENPIFELECFAIWCGIWTWARLFRNTQVIIFTDNEGALYSMVNGRSTNDAGSRIVSSTHRLLDEHFVNSWFERVNTFSNLADEPSRGISKTEWGARAAIDCDRLAQMAIGSGGELPLTE</sequence>
<gene>
    <name evidence="1" type="ORF">SNEC2469_LOCUS25301</name>
</gene>
<dbReference type="AlphaFoldDB" id="A0A812ZUH6"/>
<organism evidence="1 2">
    <name type="scientific">Symbiodinium necroappetens</name>
    <dbReference type="NCBI Taxonomy" id="1628268"/>
    <lineage>
        <taxon>Eukaryota</taxon>
        <taxon>Sar</taxon>
        <taxon>Alveolata</taxon>
        <taxon>Dinophyceae</taxon>
        <taxon>Suessiales</taxon>
        <taxon>Symbiodiniaceae</taxon>
        <taxon>Symbiodinium</taxon>
    </lineage>
</organism>
<evidence type="ECO:0000313" key="2">
    <source>
        <dbReference type="Proteomes" id="UP000601435"/>
    </source>
</evidence>
<proteinExistence type="predicted"/>
<accession>A0A812ZUH6</accession>
<evidence type="ECO:0000313" key="1">
    <source>
        <dbReference type="EMBL" id="CAE7838209.1"/>
    </source>
</evidence>
<dbReference type="EMBL" id="CAJNJA010049704">
    <property type="protein sequence ID" value="CAE7838209.1"/>
    <property type="molecule type" value="Genomic_DNA"/>
</dbReference>
<keyword evidence="2" id="KW-1185">Reference proteome</keyword>
<dbReference type="Proteomes" id="UP000601435">
    <property type="component" value="Unassembled WGS sequence"/>
</dbReference>
<comment type="caution">
    <text evidence="1">The sequence shown here is derived from an EMBL/GenBank/DDBJ whole genome shotgun (WGS) entry which is preliminary data.</text>
</comment>
<name>A0A812ZUH6_9DINO</name>
<dbReference type="OrthoDB" id="436527at2759"/>
<feature type="non-terminal residue" evidence="1">
    <location>
        <position position="1"/>
    </location>
</feature>